<dbReference type="AlphaFoldDB" id="A0A1M6DXE6"/>
<keyword evidence="3" id="KW-0472">Membrane</keyword>
<dbReference type="RefSeq" id="WP_143158240.1">
    <property type="nucleotide sequence ID" value="NZ_FQYR01000002.1"/>
</dbReference>
<gene>
    <name evidence="4" type="ORF">SAMN02745181_0864</name>
</gene>
<evidence type="ECO:0000256" key="1">
    <source>
        <dbReference type="SAM" id="Coils"/>
    </source>
</evidence>
<organism evidence="4 5">
    <name type="scientific">Rubritalea squalenifaciens DSM 18772</name>
    <dbReference type="NCBI Taxonomy" id="1123071"/>
    <lineage>
        <taxon>Bacteria</taxon>
        <taxon>Pseudomonadati</taxon>
        <taxon>Verrucomicrobiota</taxon>
        <taxon>Verrucomicrobiia</taxon>
        <taxon>Verrucomicrobiales</taxon>
        <taxon>Rubritaleaceae</taxon>
        <taxon>Rubritalea</taxon>
    </lineage>
</organism>
<feature type="region of interest" description="Disordered" evidence="2">
    <location>
        <begin position="167"/>
        <end position="192"/>
    </location>
</feature>
<dbReference type="STRING" id="1123071.SAMN02745181_0864"/>
<evidence type="ECO:0000256" key="3">
    <source>
        <dbReference type="SAM" id="Phobius"/>
    </source>
</evidence>
<evidence type="ECO:0000313" key="4">
    <source>
        <dbReference type="EMBL" id="SHI77916.1"/>
    </source>
</evidence>
<feature type="transmembrane region" description="Helical" evidence="3">
    <location>
        <begin position="27"/>
        <end position="44"/>
    </location>
</feature>
<reference evidence="4 5" key="1">
    <citation type="submission" date="2016-11" db="EMBL/GenBank/DDBJ databases">
        <authorList>
            <person name="Jaros S."/>
            <person name="Januszkiewicz K."/>
            <person name="Wedrychowicz H."/>
        </authorList>
    </citation>
    <scope>NUCLEOTIDE SEQUENCE [LARGE SCALE GENOMIC DNA]</scope>
    <source>
        <strain evidence="4 5">DSM 18772</strain>
    </source>
</reference>
<evidence type="ECO:0000313" key="5">
    <source>
        <dbReference type="Proteomes" id="UP000184510"/>
    </source>
</evidence>
<sequence>MTVSTWILAVRGYVECMDLFVEIMSHPFTWGLLVGLVLIVWLWRSMRKDVIHLRKELERIREEKDDLTRHLNTQLKINAKGNEVLEKQVEELKEQNENLRHNLNASQQKAGKAELRRLEVMEAAVSAMRENAPGFAPAWERAMRDAENEQEAAEGGLKKLMRKVVPSFRATPTISTQSKEIEAEVQSEKESD</sequence>
<keyword evidence="3" id="KW-0812">Transmembrane</keyword>
<keyword evidence="1" id="KW-0175">Coiled coil</keyword>
<keyword evidence="3" id="KW-1133">Transmembrane helix</keyword>
<evidence type="ECO:0000256" key="2">
    <source>
        <dbReference type="SAM" id="MobiDB-lite"/>
    </source>
</evidence>
<accession>A0A1M6DXE6</accession>
<protein>
    <submittedName>
        <fullName evidence="4">Uncharacterized protein</fullName>
    </submittedName>
</protein>
<proteinExistence type="predicted"/>
<feature type="coiled-coil region" evidence="1">
    <location>
        <begin position="50"/>
        <end position="116"/>
    </location>
</feature>
<dbReference type="OrthoDB" id="5430750at2"/>
<dbReference type="EMBL" id="FQYR01000002">
    <property type="protein sequence ID" value="SHI77916.1"/>
    <property type="molecule type" value="Genomic_DNA"/>
</dbReference>
<name>A0A1M6DXE6_9BACT</name>
<keyword evidence="5" id="KW-1185">Reference proteome</keyword>
<dbReference type="InParanoid" id="A0A1M6DXE6"/>
<feature type="compositionally biased region" description="Basic and acidic residues" evidence="2">
    <location>
        <begin position="179"/>
        <end position="192"/>
    </location>
</feature>
<dbReference type="Proteomes" id="UP000184510">
    <property type="component" value="Unassembled WGS sequence"/>
</dbReference>